<evidence type="ECO:0000256" key="11">
    <source>
        <dbReference type="ARBA" id="ARBA00022777"/>
    </source>
</evidence>
<evidence type="ECO:0000313" key="35">
    <source>
        <dbReference type="Proteomes" id="UP001314229"/>
    </source>
</evidence>
<dbReference type="InterPro" id="IPR013783">
    <property type="entry name" value="Ig-like_fold"/>
</dbReference>
<comment type="subunit">
    <text evidence="21">Heterotetramer upon binding of the ligand. The heterotetramer is composed of an ephrin dimer and a receptor dimer. Oligomerization is probably required to induce biological responses.</text>
</comment>
<dbReference type="Gene3D" id="1.10.510.10">
    <property type="entry name" value="Transferase(Phosphotransferase) domain 1"/>
    <property type="match status" value="1"/>
</dbReference>
<dbReference type="Gene3D" id="2.60.40.1770">
    <property type="entry name" value="ephrin a2 ectodomain"/>
    <property type="match status" value="1"/>
</dbReference>
<evidence type="ECO:0000256" key="25">
    <source>
        <dbReference type="PIRSR" id="PIRSR000666-1"/>
    </source>
</evidence>
<dbReference type="InterPro" id="IPR020635">
    <property type="entry name" value="Tyr_kinase_cat_dom"/>
</dbReference>
<dbReference type="SUPFAM" id="SSF49785">
    <property type="entry name" value="Galactose-binding domain-like"/>
    <property type="match status" value="1"/>
</dbReference>
<dbReference type="InterPro" id="IPR009030">
    <property type="entry name" value="Growth_fac_rcpt_cys_sf"/>
</dbReference>
<dbReference type="SMART" id="SM00219">
    <property type="entry name" value="TyrKc"/>
    <property type="match status" value="1"/>
</dbReference>
<dbReference type="EC" id="2.7.10.1" evidence="3"/>
<evidence type="ECO:0000256" key="5">
    <source>
        <dbReference type="ARBA" id="ARBA00022475"/>
    </source>
</evidence>
<dbReference type="Gene3D" id="3.30.200.20">
    <property type="entry name" value="Phosphorylase Kinase, domain 1"/>
    <property type="match status" value="1"/>
</dbReference>
<dbReference type="PROSITE" id="PS50011">
    <property type="entry name" value="PROTEIN_KINASE_DOM"/>
    <property type="match status" value="1"/>
</dbReference>
<evidence type="ECO:0000256" key="19">
    <source>
        <dbReference type="ARBA" id="ARBA00023180"/>
    </source>
</evidence>
<dbReference type="PIRSF" id="PIRSF000666">
    <property type="entry name" value="TyrPK_ephrin_receptor"/>
    <property type="match status" value="1"/>
</dbReference>
<dbReference type="InterPro" id="IPR011009">
    <property type="entry name" value="Kinase-like_dom_sf"/>
</dbReference>
<evidence type="ECO:0000259" key="30">
    <source>
        <dbReference type="PROSITE" id="PS50011"/>
    </source>
</evidence>
<dbReference type="Pfam" id="PF00041">
    <property type="entry name" value="fn3"/>
    <property type="match status" value="2"/>
</dbReference>
<keyword evidence="35" id="KW-1185">Reference proteome</keyword>
<dbReference type="InterPro" id="IPR008266">
    <property type="entry name" value="Tyr_kinase_AS"/>
</dbReference>
<dbReference type="Gene3D" id="2.10.50.10">
    <property type="entry name" value="Tumor Necrosis Factor Receptor, subunit A, domain 2"/>
    <property type="match status" value="1"/>
</dbReference>
<dbReference type="Gene3D" id="2.60.40.10">
    <property type="entry name" value="Immunoglobulins"/>
    <property type="match status" value="2"/>
</dbReference>
<comment type="subcellular location">
    <subcellularLocation>
        <location evidence="1">Cell membrane</location>
        <topology evidence="1">Single-pass type I membrane protein</topology>
    </subcellularLocation>
    <subcellularLocation>
        <location evidence="2">Cell projection</location>
        <location evidence="2">Dendrite</location>
    </subcellularLocation>
</comment>
<evidence type="ECO:0000256" key="28">
    <source>
        <dbReference type="PROSITE-ProRule" id="PRU10141"/>
    </source>
</evidence>
<dbReference type="PROSITE" id="PS51550">
    <property type="entry name" value="EPH_LBD"/>
    <property type="match status" value="1"/>
</dbReference>
<evidence type="ECO:0000256" key="18">
    <source>
        <dbReference type="ARBA" id="ARBA00023170"/>
    </source>
</evidence>
<evidence type="ECO:0000256" key="23">
    <source>
        <dbReference type="ARBA" id="ARBA00051243"/>
    </source>
</evidence>
<evidence type="ECO:0000256" key="1">
    <source>
        <dbReference type="ARBA" id="ARBA00004251"/>
    </source>
</evidence>
<evidence type="ECO:0000256" key="8">
    <source>
        <dbReference type="ARBA" id="ARBA00022692"/>
    </source>
</evidence>
<dbReference type="PROSITE" id="PS50105">
    <property type="entry name" value="SAM_DOMAIN"/>
    <property type="match status" value="1"/>
</dbReference>
<dbReference type="SMART" id="SM00060">
    <property type="entry name" value="FN3"/>
    <property type="match status" value="2"/>
</dbReference>
<keyword evidence="12 26" id="KW-0067">ATP-binding</keyword>
<feature type="disulfide bond" evidence="27">
    <location>
        <begin position="41"/>
        <end position="159"/>
    </location>
</feature>
<dbReference type="PROSITE" id="PS00791">
    <property type="entry name" value="RECEPTOR_TYR_KIN_V_2"/>
    <property type="match status" value="1"/>
</dbReference>
<dbReference type="SMART" id="SM00454">
    <property type="entry name" value="SAM"/>
    <property type="match status" value="1"/>
</dbReference>
<evidence type="ECO:0000259" key="31">
    <source>
        <dbReference type="PROSITE" id="PS50105"/>
    </source>
</evidence>
<evidence type="ECO:0000256" key="4">
    <source>
        <dbReference type="ARBA" id="ARBA00022473"/>
    </source>
</evidence>
<dbReference type="FunFam" id="2.60.40.10:FF:000520">
    <property type="entry name" value="ephrin type-B receptor 3"/>
    <property type="match status" value="1"/>
</dbReference>
<dbReference type="Pfam" id="PF25599">
    <property type="entry name" value="Ephrin_CRD"/>
    <property type="match status" value="1"/>
</dbReference>
<dbReference type="FunFam" id="1.10.150.50:FF:000001">
    <property type="entry name" value="Ephrin type-A receptor 5"/>
    <property type="match status" value="1"/>
</dbReference>
<keyword evidence="8 29" id="KW-0812">Transmembrane</keyword>
<dbReference type="InterPro" id="IPR000719">
    <property type="entry name" value="Prot_kinase_dom"/>
</dbReference>
<dbReference type="GO" id="GO:0005886">
    <property type="term" value="C:plasma membrane"/>
    <property type="evidence" value="ECO:0007669"/>
    <property type="project" value="UniProtKB-SubCell"/>
</dbReference>
<feature type="domain" description="Fibronectin type-III" evidence="32">
    <location>
        <begin position="410"/>
        <end position="509"/>
    </location>
</feature>
<dbReference type="FunFam" id="2.60.120.260:FF:000004">
    <property type="entry name" value="Ephrin type-B receptor 2"/>
    <property type="match status" value="1"/>
</dbReference>
<dbReference type="PROSITE" id="PS50853">
    <property type="entry name" value="FN3"/>
    <property type="match status" value="2"/>
</dbReference>
<dbReference type="AlphaFoldDB" id="A0AAV1PEX5"/>
<dbReference type="InterPro" id="IPR001426">
    <property type="entry name" value="Tyr_kinase_rcpt_V_CS"/>
</dbReference>
<keyword evidence="11" id="KW-0418">Kinase</keyword>
<keyword evidence="13" id="KW-0524">Neurogenesis</keyword>
<dbReference type="FunFam" id="2.60.40.10:FF:000041">
    <property type="entry name" value="ephrin type-A receptor 3"/>
    <property type="match status" value="1"/>
</dbReference>
<keyword evidence="6" id="KW-0597">Phosphoprotein</keyword>
<keyword evidence="16" id="KW-0829">Tyrosine-protein kinase</keyword>
<keyword evidence="14 29" id="KW-1133">Transmembrane helix</keyword>
<evidence type="ECO:0000256" key="2">
    <source>
        <dbReference type="ARBA" id="ARBA00004279"/>
    </source>
</evidence>
<comment type="caution">
    <text evidence="34">The sequence shown here is derived from an EMBL/GenBank/DDBJ whole genome shotgun (WGS) entry which is preliminary data.</text>
</comment>
<dbReference type="GO" id="GO:0005524">
    <property type="term" value="F:ATP binding"/>
    <property type="evidence" value="ECO:0007669"/>
    <property type="project" value="UniProtKB-UniRule"/>
</dbReference>
<evidence type="ECO:0000259" key="32">
    <source>
        <dbReference type="PROSITE" id="PS50853"/>
    </source>
</evidence>
<dbReference type="SUPFAM" id="SSF47769">
    <property type="entry name" value="SAM/Pointed domain"/>
    <property type="match status" value="1"/>
</dbReference>
<comment type="function">
    <text evidence="24">Receptor tyrosine kinase which binds promiscuously transmembrane ephrin-B family ligands residing on adjacent cells, leading to contact-dependent bidirectional signaling into neighboring cells. The signaling pathway downstream of the receptor is referred to as forward signaling while the signaling pathway downstream of the ephrin ligand is referred to as reverse signaling. Together with its cognate ligand/functional ligand EFNB2 is involved in the regulation of cell adhesion and cell migration, and plays a central role in heart morphogenesis, angiogenesis and blood vessel remodeling and permeability. EPHB4-mediated forward signaling controls cellular repulsion and segregation from EFNB2-expressing cells. Involved in somitogenesis.</text>
</comment>
<dbReference type="GO" id="GO:0005005">
    <property type="term" value="F:transmembrane-ephrin receptor activity"/>
    <property type="evidence" value="ECO:0007669"/>
    <property type="project" value="TreeGrafter"/>
</dbReference>
<feature type="non-terminal residue" evidence="34">
    <location>
        <position position="1"/>
    </location>
</feature>
<dbReference type="Gene3D" id="2.60.120.260">
    <property type="entry name" value="Galactose-binding domain-like"/>
    <property type="match status" value="1"/>
</dbReference>
<dbReference type="PANTHER" id="PTHR46877">
    <property type="entry name" value="EPH RECEPTOR A5"/>
    <property type="match status" value="1"/>
</dbReference>
<evidence type="ECO:0000256" key="21">
    <source>
        <dbReference type="ARBA" id="ARBA00038546"/>
    </source>
</evidence>
<dbReference type="InterPro" id="IPR034245">
    <property type="entry name" value="EphB3_rcpt_lig-bd"/>
</dbReference>
<evidence type="ECO:0000256" key="27">
    <source>
        <dbReference type="PIRSR" id="PIRSR000666-3"/>
    </source>
</evidence>
<evidence type="ECO:0000313" key="34">
    <source>
        <dbReference type="EMBL" id="CAK6968776.1"/>
    </source>
</evidence>
<protein>
    <recommendedName>
        <fullName evidence="22">Ephrin type-B receptor 3</fullName>
        <ecNumber evidence="3">2.7.10.1</ecNumber>
    </recommendedName>
</protein>
<dbReference type="PRINTS" id="PR00014">
    <property type="entry name" value="FNTYPEIII"/>
</dbReference>
<proteinExistence type="predicted"/>
<evidence type="ECO:0000256" key="12">
    <source>
        <dbReference type="ARBA" id="ARBA00022840"/>
    </source>
</evidence>
<dbReference type="CDD" id="cd00063">
    <property type="entry name" value="FN3"/>
    <property type="match status" value="2"/>
</dbReference>
<keyword evidence="17 27" id="KW-1015">Disulfide bond</keyword>
<dbReference type="FunFam" id="3.30.200.20:FF:000001">
    <property type="entry name" value="Ephrin type-A receptor 5"/>
    <property type="match status" value="1"/>
</dbReference>
<feature type="binding site" evidence="26">
    <location>
        <begin position="612"/>
        <end position="620"/>
    </location>
    <ligand>
        <name>ATP</name>
        <dbReference type="ChEBI" id="CHEBI:30616"/>
    </ligand>
</feature>
<sequence>TLMDTKWATTELAWTAHPETGWEEVSGYDDAMNPIRTYQVCNVRELNQNNWLRSDFIPRKDVLRVYVEMKFTVRDCNSIPNIPGSCKETFNLFYYESDSDSATATSPFWMENPYVKVDTIAPDESFSMLESGRVNTKVRSFGPLSKAGFYLAFQDLGACMSLISVRVFYKKCSTTIANFAVFPETATGAEATSLVIAPGTCVPNALEVSVPLKLYCNGDGEWMVPVGACTCSAGFEPAMKDTQCQACNPGTFKSKQGDSFCLPCPANSRASSGAASVCSCRNGFYRSDTDSPDSPCTTVPSAPRSVISIVNETSLVLEWSDPRDLGGRDDIFYNVICKKCLPERGMCSRCDDNVEISPRHLGLTQRRVAVRNLQAHTQYSFEIQAVNGVSNKSPYTPHFSAVNITTNQAAPSAVPTVHLMAATASTMSLSWLPPEKPNGIILDYEIKYHEKDQGEAIAHTMTAQRSNARIEGLKAGTPYVVQVRARTVAGYGRYSSPADFSTNLQTDPPKSWQEQLPLIVGSATATLVFIIAVVVIAIVCLRKQRNGSESEYTEKLQQYTKIHFPVLATESPIVTPGMKVYIDPFTYEDPNEAVREFAKEIDVSCVKIEEVIGAGEFGEVCRGRLKLPGRREIIVAIKTLKVGYTDRQRRDFLSEASIMGQFDHPNIIRLEGVVTKSRPVMIVTEFMENGALDSFLRLNDGQFTVIQLVGMLRGIAAGMKYLSDMNYVHRDLAARNILVNSNLVCKVSDFGLSRFLEDDPSDPTYTSSLGGKIPIRWTAPEAIAYRKFTSASDVWSYGIVMWEVMSYGERPYWDMSNQDVINAVEQDYRLPPPMDCPTALHQLMLDCWVKERNLRPKFTQIVATLDKLIRNAASLKVVTNSTQSTGVSQPLLDRCVPDYTTFTTVGDWLDAIKMSRYRDNFVNAGFASFDLVAQMTAEDLLRIGVTLAGHQKKILGSIQDMRLQMNQTLPVQV</sequence>
<evidence type="ECO:0000256" key="16">
    <source>
        <dbReference type="ARBA" id="ARBA00023137"/>
    </source>
</evidence>
<dbReference type="InterPro" id="IPR016257">
    <property type="entry name" value="Tyr_kinase_ephrin_rcpt"/>
</dbReference>
<comment type="catalytic activity">
    <reaction evidence="23">
        <text>L-tyrosyl-[protein] + ATP = O-phospho-L-tyrosyl-[protein] + ADP + H(+)</text>
        <dbReference type="Rhea" id="RHEA:10596"/>
        <dbReference type="Rhea" id="RHEA-COMP:10136"/>
        <dbReference type="Rhea" id="RHEA-COMP:20101"/>
        <dbReference type="ChEBI" id="CHEBI:15378"/>
        <dbReference type="ChEBI" id="CHEBI:30616"/>
        <dbReference type="ChEBI" id="CHEBI:46858"/>
        <dbReference type="ChEBI" id="CHEBI:61978"/>
        <dbReference type="ChEBI" id="CHEBI:456216"/>
        <dbReference type="EC" id="2.7.10.1"/>
    </reaction>
</comment>
<feature type="active site" description="Proton acceptor" evidence="25">
    <location>
        <position position="731"/>
    </location>
</feature>
<dbReference type="Pfam" id="PF00536">
    <property type="entry name" value="SAM_1"/>
    <property type="match status" value="1"/>
</dbReference>
<dbReference type="InterPro" id="IPR013761">
    <property type="entry name" value="SAM/pointed_sf"/>
</dbReference>
<evidence type="ECO:0000256" key="15">
    <source>
        <dbReference type="ARBA" id="ARBA00023136"/>
    </source>
</evidence>
<feature type="domain" description="SAM" evidence="31">
    <location>
        <begin position="900"/>
        <end position="964"/>
    </location>
</feature>
<dbReference type="CDD" id="cd10478">
    <property type="entry name" value="EphR_LBD_B3"/>
    <property type="match status" value="1"/>
</dbReference>
<keyword evidence="15 29" id="KW-0472">Membrane</keyword>
<evidence type="ECO:0000256" key="17">
    <source>
        <dbReference type="ARBA" id="ARBA00023157"/>
    </source>
</evidence>
<dbReference type="InterPro" id="IPR008979">
    <property type="entry name" value="Galactose-bd-like_sf"/>
</dbReference>
<evidence type="ECO:0000256" key="20">
    <source>
        <dbReference type="ARBA" id="ARBA00023273"/>
    </source>
</evidence>
<evidence type="ECO:0000256" key="29">
    <source>
        <dbReference type="SAM" id="Phobius"/>
    </source>
</evidence>
<organism evidence="34 35">
    <name type="scientific">Scomber scombrus</name>
    <name type="common">Atlantic mackerel</name>
    <name type="synonym">Scomber vernalis</name>
    <dbReference type="NCBI Taxonomy" id="13677"/>
    <lineage>
        <taxon>Eukaryota</taxon>
        <taxon>Metazoa</taxon>
        <taxon>Chordata</taxon>
        <taxon>Craniata</taxon>
        <taxon>Vertebrata</taxon>
        <taxon>Euteleostomi</taxon>
        <taxon>Actinopterygii</taxon>
        <taxon>Neopterygii</taxon>
        <taxon>Teleostei</taxon>
        <taxon>Neoteleostei</taxon>
        <taxon>Acanthomorphata</taxon>
        <taxon>Pelagiaria</taxon>
        <taxon>Scombriformes</taxon>
        <taxon>Scombridae</taxon>
        <taxon>Scomber</taxon>
    </lineage>
</organism>
<accession>A0AAV1PEX5</accession>
<evidence type="ECO:0000256" key="13">
    <source>
        <dbReference type="ARBA" id="ARBA00022902"/>
    </source>
</evidence>
<name>A0AAV1PEX5_SCOSC</name>
<gene>
    <name evidence="34" type="ORF">FSCOSCO3_A023889</name>
</gene>
<dbReference type="Pfam" id="PF07714">
    <property type="entry name" value="PK_Tyr_Ser-Thr"/>
    <property type="match status" value="1"/>
</dbReference>
<evidence type="ECO:0000256" key="22">
    <source>
        <dbReference type="ARBA" id="ARBA00040789"/>
    </source>
</evidence>
<keyword evidence="7" id="KW-0808">Transferase</keyword>
<keyword evidence="5" id="KW-1003">Cell membrane</keyword>
<dbReference type="GO" id="GO:0030425">
    <property type="term" value="C:dendrite"/>
    <property type="evidence" value="ECO:0007669"/>
    <property type="project" value="UniProtKB-SubCell"/>
</dbReference>
<dbReference type="InterPro" id="IPR050449">
    <property type="entry name" value="Ephrin_rcpt_TKs"/>
</dbReference>
<feature type="disulfide bond" evidence="27">
    <location>
        <begin position="76"/>
        <end position="86"/>
    </location>
</feature>
<dbReference type="Pfam" id="PF01404">
    <property type="entry name" value="Ephrin_lbd"/>
    <property type="match status" value="1"/>
</dbReference>
<dbReference type="FunFam" id="1.10.510.10:FF:000015">
    <property type="entry name" value="Ephrin type-B receptor 2"/>
    <property type="match status" value="1"/>
</dbReference>
<keyword evidence="10 26" id="KW-0547">Nucleotide-binding</keyword>
<dbReference type="PROSITE" id="PS00790">
    <property type="entry name" value="RECEPTOR_TYR_KIN_V_1"/>
    <property type="match status" value="1"/>
</dbReference>
<evidence type="ECO:0000256" key="10">
    <source>
        <dbReference type="ARBA" id="ARBA00022741"/>
    </source>
</evidence>
<evidence type="ECO:0000256" key="24">
    <source>
        <dbReference type="ARBA" id="ARBA00055965"/>
    </source>
</evidence>
<feature type="domain" description="Fibronectin type-III" evidence="32">
    <location>
        <begin position="299"/>
        <end position="409"/>
    </location>
</feature>
<feature type="domain" description="Protein kinase" evidence="30">
    <location>
        <begin position="606"/>
        <end position="869"/>
    </location>
</feature>
<evidence type="ECO:0000256" key="3">
    <source>
        <dbReference type="ARBA" id="ARBA00011902"/>
    </source>
</evidence>
<dbReference type="PROSITE" id="PS00107">
    <property type="entry name" value="PROTEIN_KINASE_ATP"/>
    <property type="match status" value="1"/>
</dbReference>
<evidence type="ECO:0000256" key="9">
    <source>
        <dbReference type="ARBA" id="ARBA00022737"/>
    </source>
</evidence>
<dbReference type="Gene3D" id="1.10.150.50">
    <property type="entry name" value="Transcription Factor, Ets-1"/>
    <property type="match status" value="1"/>
</dbReference>
<dbReference type="FunFam" id="2.10.50.10:FF:000001">
    <property type="entry name" value="Ephrin type-A receptor 5"/>
    <property type="match status" value="1"/>
</dbReference>
<dbReference type="InterPro" id="IPR003961">
    <property type="entry name" value="FN3_dom"/>
</dbReference>
<feature type="transmembrane region" description="Helical" evidence="29">
    <location>
        <begin position="518"/>
        <end position="541"/>
    </location>
</feature>
<evidence type="ECO:0000256" key="6">
    <source>
        <dbReference type="ARBA" id="ARBA00022553"/>
    </source>
</evidence>
<dbReference type="SMART" id="SM00615">
    <property type="entry name" value="EPH_lbd"/>
    <property type="match status" value="1"/>
</dbReference>
<dbReference type="SUPFAM" id="SSF49265">
    <property type="entry name" value="Fibronectin type III"/>
    <property type="match status" value="1"/>
</dbReference>
<dbReference type="InterPro" id="IPR036116">
    <property type="entry name" value="FN3_sf"/>
</dbReference>
<reference evidence="34 35" key="1">
    <citation type="submission" date="2024-01" db="EMBL/GenBank/DDBJ databases">
        <authorList>
            <person name="Alioto T."/>
            <person name="Alioto T."/>
            <person name="Gomez Garrido J."/>
        </authorList>
    </citation>
    <scope>NUCLEOTIDE SEQUENCE [LARGE SCALE GENOMIC DNA]</scope>
</reference>
<dbReference type="InterPro" id="IPR001245">
    <property type="entry name" value="Ser-Thr/Tyr_kinase_cat_dom"/>
</dbReference>
<keyword evidence="9" id="KW-0677">Repeat</keyword>
<dbReference type="PANTHER" id="PTHR46877:SF6">
    <property type="entry name" value="EPHRIN TYPE-B RECEPTOR 3"/>
    <property type="match status" value="1"/>
</dbReference>
<dbReference type="EMBL" id="CAWUFR010000125">
    <property type="protein sequence ID" value="CAK6968776.1"/>
    <property type="molecule type" value="Genomic_DNA"/>
</dbReference>
<dbReference type="FunFam" id="2.60.40.1770:FF:000001">
    <property type="entry name" value="Ephrin type-A receptor 5"/>
    <property type="match status" value="1"/>
</dbReference>
<dbReference type="InterPro" id="IPR027936">
    <property type="entry name" value="Eph_TM"/>
</dbReference>
<dbReference type="GO" id="GO:0007411">
    <property type="term" value="P:axon guidance"/>
    <property type="evidence" value="ECO:0007669"/>
    <property type="project" value="TreeGrafter"/>
</dbReference>
<evidence type="ECO:0000256" key="26">
    <source>
        <dbReference type="PIRSR" id="PIRSR000666-2"/>
    </source>
</evidence>
<evidence type="ECO:0000256" key="7">
    <source>
        <dbReference type="ARBA" id="ARBA00022679"/>
    </source>
</evidence>
<dbReference type="SUPFAM" id="SSF57184">
    <property type="entry name" value="Growth factor receptor domain"/>
    <property type="match status" value="1"/>
</dbReference>
<dbReference type="SUPFAM" id="SSF56112">
    <property type="entry name" value="Protein kinase-like (PK-like)"/>
    <property type="match status" value="1"/>
</dbReference>
<feature type="domain" description="Eph LBD" evidence="33">
    <location>
        <begin position="1"/>
        <end position="177"/>
    </location>
</feature>
<keyword evidence="18 34" id="KW-0675">Receptor</keyword>
<keyword evidence="20" id="KW-0966">Cell projection</keyword>
<dbReference type="SMART" id="SM01411">
    <property type="entry name" value="Ephrin_rec_like"/>
    <property type="match status" value="1"/>
</dbReference>
<dbReference type="InterPro" id="IPR017441">
    <property type="entry name" value="Protein_kinase_ATP_BS"/>
</dbReference>
<dbReference type="InterPro" id="IPR001660">
    <property type="entry name" value="SAM"/>
</dbReference>
<evidence type="ECO:0000256" key="14">
    <source>
        <dbReference type="ARBA" id="ARBA00022989"/>
    </source>
</evidence>
<feature type="binding site" evidence="26 28">
    <location>
        <position position="638"/>
    </location>
    <ligand>
        <name>ATP</name>
        <dbReference type="ChEBI" id="CHEBI:30616"/>
    </ligand>
</feature>
<dbReference type="InterPro" id="IPR001090">
    <property type="entry name" value="Ephrin_rcpt_lig-bd_dom"/>
</dbReference>
<keyword evidence="4" id="KW-0217">Developmental protein</keyword>
<dbReference type="CDD" id="cd05065">
    <property type="entry name" value="PTKc_EphR_B"/>
    <property type="match status" value="1"/>
</dbReference>
<dbReference type="Proteomes" id="UP001314229">
    <property type="component" value="Unassembled WGS sequence"/>
</dbReference>
<dbReference type="PRINTS" id="PR00109">
    <property type="entry name" value="TYRKINASE"/>
</dbReference>
<dbReference type="PROSITE" id="PS00109">
    <property type="entry name" value="PROTEIN_KINASE_TYR"/>
    <property type="match status" value="1"/>
</dbReference>
<evidence type="ECO:0000259" key="33">
    <source>
        <dbReference type="PROSITE" id="PS51550"/>
    </source>
</evidence>
<keyword evidence="19" id="KW-0325">Glycoprotein</keyword>
<dbReference type="Pfam" id="PF14575">
    <property type="entry name" value="EphA2_TM"/>
    <property type="match status" value="1"/>
</dbReference>